<evidence type="ECO:0000256" key="7">
    <source>
        <dbReference type="ARBA" id="ARBA00022898"/>
    </source>
</evidence>
<dbReference type="EMBL" id="CAXAMM010021381">
    <property type="protein sequence ID" value="CAK9049814.1"/>
    <property type="molecule type" value="Genomic_DNA"/>
</dbReference>
<keyword evidence="6" id="KW-0093">Biotin biosynthesis</keyword>
<sequence>MTEPLPTYAVRRAQGVELELEDGRTLVEGMSSWWAALHGFRHPALDAALKEQVDKMAHVMFGGLTHEPAATLGKMLVDMSMPGLDKVFLCDSGSVSVEVAMKMAVQFWFTTGKPAKSKFVTLRNGYHGDTFGAMSVCDPVNGMHSMFQGSLAKQVFVDTPSDCSEAAALEAAAGLRAVLEERHEELAAFIVEPVVQGAGGMRFYSPLLLKKARELCDEFDVLLIFDEIATGFGRTGTLFAAEQSTEQFKPMCTPCPAEVCTCRHPEQAQEPVSEPVVPDIICLGKALTGGYMTMGATMATDRISQGISGTGGVFMHGPTFMGNPLASAVAIASLSLLVNEPWGMRLAAVEDVLKAEMESLTDLAQVKQVRVLGGIGVCELHEPVKDMARVQNAFVEQGVWLRPFGKLLYTMPCFNSPALTDEHVVKITDAIRAVVTNDLAE</sequence>
<dbReference type="InterPro" id="IPR005815">
    <property type="entry name" value="BioA"/>
</dbReference>
<gene>
    <name evidence="9" type="ORF">SCF082_LOCUS27562</name>
</gene>
<dbReference type="InterPro" id="IPR015424">
    <property type="entry name" value="PyrdxlP-dep_Trfase"/>
</dbReference>
<dbReference type="InterPro" id="IPR015421">
    <property type="entry name" value="PyrdxlP-dep_Trfase_major"/>
</dbReference>
<keyword evidence="3" id="KW-0032">Aminotransferase</keyword>
<proteinExistence type="inferred from homology"/>
<keyword evidence="10" id="KW-1185">Reference proteome</keyword>
<dbReference type="Proteomes" id="UP001642464">
    <property type="component" value="Unassembled WGS sequence"/>
</dbReference>
<evidence type="ECO:0000313" key="10">
    <source>
        <dbReference type="Proteomes" id="UP001642464"/>
    </source>
</evidence>
<dbReference type="Gene3D" id="3.90.1150.10">
    <property type="entry name" value="Aspartate Aminotransferase, domain 1"/>
    <property type="match status" value="1"/>
</dbReference>
<dbReference type="PANTHER" id="PTHR42684:SF17">
    <property type="entry name" value="ADENOSYLMETHIONINE-8-AMINO-7-OXONONANOATE AMINOTRANSFERASE"/>
    <property type="match status" value="1"/>
</dbReference>
<protein>
    <submittedName>
        <fullName evidence="9">Biotin biosynthesis bifunctional protein BioAB</fullName>
    </submittedName>
</protein>
<comment type="pathway">
    <text evidence="2">Cofactor biosynthesis; biotin biosynthesis.</text>
</comment>
<dbReference type="Gene3D" id="3.40.640.10">
    <property type="entry name" value="Type I PLP-dependent aspartate aminotransferase-like (Major domain)"/>
    <property type="match status" value="1"/>
</dbReference>
<evidence type="ECO:0000256" key="4">
    <source>
        <dbReference type="ARBA" id="ARBA00022679"/>
    </source>
</evidence>
<evidence type="ECO:0000256" key="8">
    <source>
        <dbReference type="RuleBase" id="RU003560"/>
    </source>
</evidence>
<dbReference type="InterPro" id="IPR005814">
    <property type="entry name" value="Aminotrans_3"/>
</dbReference>
<evidence type="ECO:0000256" key="6">
    <source>
        <dbReference type="ARBA" id="ARBA00022756"/>
    </source>
</evidence>
<comment type="similarity">
    <text evidence="8">Belongs to the class-III pyridoxal-phosphate-dependent aminotransferase family.</text>
</comment>
<evidence type="ECO:0000313" key="9">
    <source>
        <dbReference type="EMBL" id="CAK9049814.1"/>
    </source>
</evidence>
<reference evidence="9 10" key="1">
    <citation type="submission" date="2024-02" db="EMBL/GenBank/DDBJ databases">
        <authorList>
            <person name="Chen Y."/>
            <person name="Shah S."/>
            <person name="Dougan E. K."/>
            <person name="Thang M."/>
            <person name="Chan C."/>
        </authorList>
    </citation>
    <scope>NUCLEOTIDE SEQUENCE [LARGE SCALE GENOMIC DNA]</scope>
</reference>
<dbReference type="HAMAP" id="MF_00834">
    <property type="entry name" value="BioA"/>
    <property type="match status" value="1"/>
</dbReference>
<keyword evidence="4" id="KW-0808">Transferase</keyword>
<keyword evidence="7 8" id="KW-0663">Pyridoxal phosphate</keyword>
<evidence type="ECO:0000256" key="1">
    <source>
        <dbReference type="ARBA" id="ARBA00001933"/>
    </source>
</evidence>
<dbReference type="PANTHER" id="PTHR42684">
    <property type="entry name" value="ADENOSYLMETHIONINE-8-AMINO-7-OXONONANOATE AMINOTRANSFERASE"/>
    <property type="match status" value="1"/>
</dbReference>
<evidence type="ECO:0000256" key="5">
    <source>
        <dbReference type="ARBA" id="ARBA00022691"/>
    </source>
</evidence>
<organism evidence="9 10">
    <name type="scientific">Durusdinium trenchii</name>
    <dbReference type="NCBI Taxonomy" id="1381693"/>
    <lineage>
        <taxon>Eukaryota</taxon>
        <taxon>Sar</taxon>
        <taxon>Alveolata</taxon>
        <taxon>Dinophyceae</taxon>
        <taxon>Suessiales</taxon>
        <taxon>Symbiodiniaceae</taxon>
        <taxon>Durusdinium</taxon>
    </lineage>
</organism>
<accession>A0ABP0MEB0</accession>
<dbReference type="InterPro" id="IPR015422">
    <property type="entry name" value="PyrdxlP-dep_Trfase_small"/>
</dbReference>
<comment type="caution">
    <text evidence="9">The sequence shown here is derived from an EMBL/GenBank/DDBJ whole genome shotgun (WGS) entry which is preliminary data.</text>
</comment>
<keyword evidence="5" id="KW-0949">S-adenosyl-L-methionine</keyword>
<dbReference type="SUPFAM" id="SSF53383">
    <property type="entry name" value="PLP-dependent transferases"/>
    <property type="match status" value="1"/>
</dbReference>
<evidence type="ECO:0000256" key="3">
    <source>
        <dbReference type="ARBA" id="ARBA00022576"/>
    </source>
</evidence>
<name>A0ABP0MEB0_9DINO</name>
<dbReference type="CDD" id="cd00610">
    <property type="entry name" value="OAT_like"/>
    <property type="match status" value="1"/>
</dbReference>
<comment type="cofactor">
    <cofactor evidence="1">
        <name>pyridoxal 5'-phosphate</name>
        <dbReference type="ChEBI" id="CHEBI:597326"/>
    </cofactor>
</comment>
<evidence type="ECO:0000256" key="2">
    <source>
        <dbReference type="ARBA" id="ARBA00004746"/>
    </source>
</evidence>
<dbReference type="Pfam" id="PF00202">
    <property type="entry name" value="Aminotran_3"/>
    <property type="match status" value="2"/>
</dbReference>